<organism evidence="1 2">
    <name type="scientific">Microbotryum intermedium</name>
    <dbReference type="NCBI Taxonomy" id="269621"/>
    <lineage>
        <taxon>Eukaryota</taxon>
        <taxon>Fungi</taxon>
        <taxon>Dikarya</taxon>
        <taxon>Basidiomycota</taxon>
        <taxon>Pucciniomycotina</taxon>
        <taxon>Microbotryomycetes</taxon>
        <taxon>Microbotryales</taxon>
        <taxon>Microbotryaceae</taxon>
        <taxon>Microbotryum</taxon>
    </lineage>
</organism>
<dbReference type="Proteomes" id="UP000198372">
    <property type="component" value="Unassembled WGS sequence"/>
</dbReference>
<sequence>MGLSLACLEAEGSSSICFRNDSSSPRLLKSVALTGGKFDESCSYTEEEERDASRTSEVLNPWFSVSTDYNDEWHADSLQALDRDQRSVRLPSSLMRDGSSERPYATSRKRMYAWPSTSNCGEAMGEDASSLHLPFGRRRGPDLDDTVGARQVSGPNQAFPDRRCLGNLPCRIPTVPIPMDRVTPFHRLPTMLQHTQLFQTAPWIEPVVAPKMPHYDETDPRLLTLKDEAHRLVSGLHNVESAAHDHWWDLICLPQEQTHLHPAAFASADRKQWDEAFSPDHSPGLDMPILDVSPGQGAVLAPGRCFTTPAERTEKRGLGQVAHTQGLGCSAHLPNLPLSAMGRVAEVGLEPEEPEPFSLAALQRDLVLRSL</sequence>
<keyword evidence="2" id="KW-1185">Reference proteome</keyword>
<protein>
    <submittedName>
        <fullName evidence="1">BQ2448_190 protein</fullName>
    </submittedName>
</protein>
<gene>
    <name evidence="1" type="ORF">BQ2448_190</name>
</gene>
<dbReference type="OrthoDB" id="10449148at2759"/>
<dbReference type="AlphaFoldDB" id="A0A238F5R0"/>
<proteinExistence type="predicted"/>
<name>A0A238F5R0_9BASI</name>
<evidence type="ECO:0000313" key="2">
    <source>
        <dbReference type="Proteomes" id="UP000198372"/>
    </source>
</evidence>
<reference evidence="2" key="1">
    <citation type="submission" date="2016-09" db="EMBL/GenBank/DDBJ databases">
        <authorList>
            <person name="Jeantristanb JTB J.-T."/>
            <person name="Ricardo R."/>
        </authorList>
    </citation>
    <scope>NUCLEOTIDE SEQUENCE [LARGE SCALE GENOMIC DNA]</scope>
</reference>
<accession>A0A238F5R0</accession>
<evidence type="ECO:0000313" key="1">
    <source>
        <dbReference type="EMBL" id="SCV68069.1"/>
    </source>
</evidence>
<dbReference type="EMBL" id="FMSP01000003">
    <property type="protein sequence ID" value="SCV68069.1"/>
    <property type="molecule type" value="Genomic_DNA"/>
</dbReference>